<evidence type="ECO:0000313" key="6">
    <source>
        <dbReference type="Proteomes" id="UP000094527"/>
    </source>
</evidence>
<evidence type="ECO:0000259" key="4">
    <source>
        <dbReference type="PROSITE" id="PS50192"/>
    </source>
</evidence>
<evidence type="ECO:0000256" key="3">
    <source>
        <dbReference type="SAM" id="MobiDB-lite"/>
    </source>
</evidence>
<comment type="similarity">
    <text evidence="1">Belongs to the SNAP-25 family.</text>
</comment>
<comment type="caution">
    <text evidence="5">The sequence shown here is derived from an EMBL/GenBank/DDBJ whole genome shotgun (WGS) entry which is preliminary data.</text>
</comment>
<reference evidence="5 6" key="1">
    <citation type="journal article" date="2016" name="Genome Biol. Evol.">
        <title>Gene Family Evolution Reflects Adaptation to Soil Environmental Stressors in the Genome of the Collembolan Orchesella cincta.</title>
        <authorList>
            <person name="Faddeeva-Vakhrusheva A."/>
            <person name="Derks M.F."/>
            <person name="Anvar S.Y."/>
            <person name="Agamennone V."/>
            <person name="Suring W."/>
            <person name="Smit S."/>
            <person name="van Straalen N.M."/>
            <person name="Roelofs D."/>
        </authorList>
    </citation>
    <scope>NUCLEOTIDE SEQUENCE [LARGE SCALE GENOMIC DNA]</scope>
    <source>
        <tissue evidence="5">Mixed pool</tissue>
    </source>
</reference>
<sequence>MLTAGPFSSGQRSTTTFIQRPKPSRGNGDSNIHDLHKTKEQTNKLTAESVGKTREMLNLMHECQDAGVNTLYMLYEQGDQLKKTERILDETGNEIDQASTRIENIEKKENASLFCLPCVLCCTRDPGSVRKGKDPMKSVLRNDIDVYKNKLADQRNISTEENEHPKVIVSVPGKSWESHRKSATDEEKLENNLDKISVHVSSLKIIAKDMGKETSRHNEQLDTMNIKAQNTAIKLQSATRNVNNITQDKKKSSDETKTTKHFHCCFF</sequence>
<feature type="coiled-coil region" evidence="2">
    <location>
        <begin position="81"/>
        <end position="108"/>
    </location>
</feature>
<evidence type="ECO:0000256" key="2">
    <source>
        <dbReference type="SAM" id="Coils"/>
    </source>
</evidence>
<dbReference type="SMART" id="SM00397">
    <property type="entry name" value="t_SNARE"/>
    <property type="match status" value="2"/>
</dbReference>
<keyword evidence="6" id="KW-1185">Reference proteome</keyword>
<proteinExistence type="inferred from homology"/>
<accession>A0A1D2NN55</accession>
<gene>
    <name evidence="5" type="ORF">Ocin01_00028</name>
</gene>
<dbReference type="InterPro" id="IPR000727">
    <property type="entry name" value="T_SNARE_dom"/>
</dbReference>
<evidence type="ECO:0000256" key="1">
    <source>
        <dbReference type="ARBA" id="ARBA00009480"/>
    </source>
</evidence>
<dbReference type="PANTHER" id="PTHR19305">
    <property type="entry name" value="SYNAPTOSOMAL ASSOCIATED PROTEIN"/>
    <property type="match status" value="1"/>
</dbReference>
<dbReference type="Proteomes" id="UP000094527">
    <property type="component" value="Unassembled WGS sequence"/>
</dbReference>
<protein>
    <submittedName>
        <fullName evidence="5">Synaptosomal-associated protein 25</fullName>
    </submittedName>
</protein>
<feature type="compositionally biased region" description="Polar residues" evidence="3">
    <location>
        <begin position="1"/>
        <end position="18"/>
    </location>
</feature>
<evidence type="ECO:0000313" key="5">
    <source>
        <dbReference type="EMBL" id="ODN06649.1"/>
    </source>
</evidence>
<dbReference type="PROSITE" id="PS50192">
    <property type="entry name" value="T_SNARE"/>
    <property type="match status" value="2"/>
</dbReference>
<dbReference type="SUPFAM" id="SSF58038">
    <property type="entry name" value="SNARE fusion complex"/>
    <property type="match status" value="2"/>
</dbReference>
<dbReference type="STRING" id="48709.A0A1D2NN55"/>
<dbReference type="EMBL" id="LJIJ01000001">
    <property type="protein sequence ID" value="ODN06649.1"/>
    <property type="molecule type" value="Genomic_DNA"/>
</dbReference>
<dbReference type="OrthoDB" id="18679at2759"/>
<dbReference type="GO" id="GO:0005886">
    <property type="term" value="C:plasma membrane"/>
    <property type="evidence" value="ECO:0007669"/>
    <property type="project" value="TreeGrafter"/>
</dbReference>
<dbReference type="Gene3D" id="1.20.5.110">
    <property type="match status" value="2"/>
</dbReference>
<feature type="compositionally biased region" description="Basic and acidic residues" evidence="3">
    <location>
        <begin position="31"/>
        <end position="42"/>
    </location>
</feature>
<dbReference type="OMA" id="NECEDAG"/>
<dbReference type="AlphaFoldDB" id="A0A1D2NN55"/>
<dbReference type="PANTHER" id="PTHR19305:SF9">
    <property type="entry name" value="SYNAPTOSOMAL-ASSOCIATED PROTEIN 29"/>
    <property type="match status" value="1"/>
</dbReference>
<feature type="domain" description="T-SNARE coiled-coil homology" evidence="4">
    <location>
        <begin position="43"/>
        <end position="105"/>
    </location>
</feature>
<feature type="region of interest" description="Disordered" evidence="3">
    <location>
        <begin position="1"/>
        <end position="43"/>
    </location>
</feature>
<keyword evidence="2" id="KW-0175">Coiled coil</keyword>
<name>A0A1D2NN55_ORCCI</name>
<organism evidence="5 6">
    <name type="scientific">Orchesella cincta</name>
    <name type="common">Springtail</name>
    <name type="synonym">Podura cincta</name>
    <dbReference type="NCBI Taxonomy" id="48709"/>
    <lineage>
        <taxon>Eukaryota</taxon>
        <taxon>Metazoa</taxon>
        <taxon>Ecdysozoa</taxon>
        <taxon>Arthropoda</taxon>
        <taxon>Hexapoda</taxon>
        <taxon>Collembola</taxon>
        <taxon>Entomobryomorpha</taxon>
        <taxon>Entomobryoidea</taxon>
        <taxon>Orchesellidae</taxon>
        <taxon>Orchesellinae</taxon>
        <taxon>Orchesella</taxon>
    </lineage>
</organism>
<feature type="domain" description="T-SNARE coiled-coil homology" evidence="4">
    <location>
        <begin position="183"/>
        <end position="245"/>
    </location>
</feature>